<dbReference type="InterPro" id="IPR005135">
    <property type="entry name" value="Endo/exonuclease/phosphatase"/>
</dbReference>
<comment type="caution">
    <text evidence="3">The sequence shown here is derived from an EMBL/GenBank/DDBJ whole genome shotgun (WGS) entry which is preliminary data.</text>
</comment>
<dbReference type="PANTHER" id="PTHR41349:SF1">
    <property type="entry name" value="PROTEIN CBG08683"/>
    <property type="match status" value="1"/>
</dbReference>
<evidence type="ECO:0000313" key="3">
    <source>
        <dbReference type="EMBL" id="KAH7320768.1"/>
    </source>
</evidence>
<keyword evidence="4" id="KW-1185">Reference proteome</keyword>
<keyword evidence="3" id="KW-0255">Endonuclease</keyword>
<feature type="domain" description="Endonuclease/exonuclease/phosphatase" evidence="2">
    <location>
        <begin position="214"/>
        <end position="476"/>
    </location>
</feature>
<evidence type="ECO:0000259" key="2">
    <source>
        <dbReference type="Pfam" id="PF03372"/>
    </source>
</evidence>
<dbReference type="OrthoDB" id="276515at2759"/>
<keyword evidence="3" id="KW-0378">Hydrolase</keyword>
<dbReference type="EMBL" id="JAGPNK010000005">
    <property type="protein sequence ID" value="KAH7320768.1"/>
    <property type="molecule type" value="Genomic_DNA"/>
</dbReference>
<feature type="region of interest" description="Disordered" evidence="1">
    <location>
        <begin position="155"/>
        <end position="175"/>
    </location>
</feature>
<keyword evidence="3" id="KW-0540">Nuclease</keyword>
<dbReference type="AlphaFoldDB" id="A0A8K0WTN7"/>
<dbReference type="Proteomes" id="UP000813444">
    <property type="component" value="Unassembled WGS sequence"/>
</dbReference>
<dbReference type="PANTHER" id="PTHR41349">
    <property type="match status" value="1"/>
</dbReference>
<reference evidence="3" key="1">
    <citation type="journal article" date="2021" name="Nat. Commun.">
        <title>Genetic determinants of endophytism in the Arabidopsis root mycobiome.</title>
        <authorList>
            <person name="Mesny F."/>
            <person name="Miyauchi S."/>
            <person name="Thiergart T."/>
            <person name="Pickel B."/>
            <person name="Atanasova L."/>
            <person name="Karlsson M."/>
            <person name="Huettel B."/>
            <person name="Barry K.W."/>
            <person name="Haridas S."/>
            <person name="Chen C."/>
            <person name="Bauer D."/>
            <person name="Andreopoulos W."/>
            <person name="Pangilinan J."/>
            <person name="LaButti K."/>
            <person name="Riley R."/>
            <person name="Lipzen A."/>
            <person name="Clum A."/>
            <person name="Drula E."/>
            <person name="Henrissat B."/>
            <person name="Kohler A."/>
            <person name="Grigoriev I.V."/>
            <person name="Martin F.M."/>
            <person name="Hacquard S."/>
        </authorList>
    </citation>
    <scope>NUCLEOTIDE SEQUENCE</scope>
    <source>
        <strain evidence="3">MPI-CAGE-CH-0235</strain>
    </source>
</reference>
<organism evidence="3 4">
    <name type="scientific">Stachybotrys elegans</name>
    <dbReference type="NCBI Taxonomy" id="80388"/>
    <lineage>
        <taxon>Eukaryota</taxon>
        <taxon>Fungi</taxon>
        <taxon>Dikarya</taxon>
        <taxon>Ascomycota</taxon>
        <taxon>Pezizomycotina</taxon>
        <taxon>Sordariomycetes</taxon>
        <taxon>Hypocreomycetidae</taxon>
        <taxon>Hypocreales</taxon>
        <taxon>Stachybotryaceae</taxon>
        <taxon>Stachybotrys</taxon>
    </lineage>
</organism>
<dbReference type="GO" id="GO:0004519">
    <property type="term" value="F:endonuclease activity"/>
    <property type="evidence" value="ECO:0007669"/>
    <property type="project" value="UniProtKB-KW"/>
</dbReference>
<proteinExistence type="predicted"/>
<accession>A0A8K0WTN7</accession>
<evidence type="ECO:0000313" key="4">
    <source>
        <dbReference type="Proteomes" id="UP000813444"/>
    </source>
</evidence>
<evidence type="ECO:0000256" key="1">
    <source>
        <dbReference type="SAM" id="MobiDB-lite"/>
    </source>
</evidence>
<gene>
    <name evidence="3" type="ORF">B0I35DRAFT_450472</name>
</gene>
<sequence>MTPIWASPTIRQASGSLSLAEDEPLFTFEYATDAPSSTNWIGLYHASGGGPDNEEMDTPSLLWEYAPEAAGSVSLPASSLEPGSYKAYFLANDGYAWLAEPIVVELPEQVSFIVSNFTTHNARQGDAFEASIGGLLGGRASDSDIRFLLSSPESGEWTQVSTDGTISGTPGSDATDTRISIAATSSGGQTLAEIEVLIPVRQSGSPVVERLSIMTYNLWHGGSRVNDYHAKQVRYLAGSGADIVGVQESTGDHATRLANALGWHSWQGRDVGFISRYPIVSTGTDLGYAGSALIALDGSDSQVKVWNGHLGYDPYGPYDFCFDQMSVDRVMQREEQSGRTPQIINIMSAMEGDLENSDNIPVILLGDFNAPSHLDYTEALREKNCGYANVPWPTSIHPTDAGMVDSFRVAHPDPVAEEGITWSPIFLTNNGRPEPLDRIDFIYHKSSMGVLSSEDIVIGNPSPEPNHQNNEWTSDHAAVLTIFEL</sequence>
<dbReference type="InterPro" id="IPR036691">
    <property type="entry name" value="Endo/exonu/phosph_ase_sf"/>
</dbReference>
<dbReference type="Pfam" id="PF03372">
    <property type="entry name" value="Exo_endo_phos"/>
    <property type="match status" value="1"/>
</dbReference>
<protein>
    <submittedName>
        <fullName evidence="3">Endonuclease/exonuclease/phosphatase family</fullName>
    </submittedName>
</protein>
<dbReference type="SUPFAM" id="SSF56219">
    <property type="entry name" value="DNase I-like"/>
    <property type="match status" value="1"/>
</dbReference>
<name>A0A8K0WTN7_9HYPO</name>
<dbReference type="Gene3D" id="3.60.10.10">
    <property type="entry name" value="Endonuclease/exonuclease/phosphatase"/>
    <property type="match status" value="1"/>
</dbReference>